<dbReference type="InterPro" id="IPR025450">
    <property type="entry name" value="YndJ-like"/>
</dbReference>
<feature type="transmembrane region" description="Helical" evidence="1">
    <location>
        <begin position="340"/>
        <end position="359"/>
    </location>
</feature>
<feature type="transmembrane region" description="Helical" evidence="1">
    <location>
        <begin position="116"/>
        <end position="139"/>
    </location>
</feature>
<name>A0A4R9K466_9LEPT</name>
<accession>A0A4R9K466</accession>
<keyword evidence="3" id="KW-1185">Reference proteome</keyword>
<organism evidence="2 3">
    <name type="scientific">Leptospira ognonensis</name>
    <dbReference type="NCBI Taxonomy" id="2484945"/>
    <lineage>
        <taxon>Bacteria</taxon>
        <taxon>Pseudomonadati</taxon>
        <taxon>Spirochaetota</taxon>
        <taxon>Spirochaetia</taxon>
        <taxon>Leptospirales</taxon>
        <taxon>Leptospiraceae</taxon>
        <taxon>Leptospira</taxon>
    </lineage>
</organism>
<dbReference type="Pfam" id="PF04134">
    <property type="entry name" value="DCC1-like"/>
    <property type="match status" value="1"/>
</dbReference>
<keyword evidence="1" id="KW-0472">Membrane</keyword>
<dbReference type="PANTHER" id="PTHR33639">
    <property type="entry name" value="THIOL-DISULFIDE OXIDOREDUCTASE DCC"/>
    <property type="match status" value="1"/>
</dbReference>
<evidence type="ECO:0000313" key="2">
    <source>
        <dbReference type="EMBL" id="TGL59098.1"/>
    </source>
</evidence>
<dbReference type="OrthoDB" id="9785438at2"/>
<dbReference type="InterPro" id="IPR052927">
    <property type="entry name" value="DCC_oxidoreductase"/>
</dbReference>
<feature type="transmembrane region" description="Helical" evidence="1">
    <location>
        <begin position="54"/>
        <end position="71"/>
    </location>
</feature>
<dbReference type="EMBL" id="RQGD01000025">
    <property type="protein sequence ID" value="TGL59098.1"/>
    <property type="molecule type" value="Genomic_DNA"/>
</dbReference>
<keyword evidence="1" id="KW-1133">Transmembrane helix</keyword>
<feature type="transmembrane region" description="Helical" evidence="1">
    <location>
        <begin position="204"/>
        <end position="225"/>
    </location>
</feature>
<dbReference type="InterPro" id="IPR007263">
    <property type="entry name" value="DCC1-like"/>
</dbReference>
<dbReference type="AlphaFoldDB" id="A0A4R9K466"/>
<feature type="transmembrane region" description="Helical" evidence="1">
    <location>
        <begin position="174"/>
        <end position="192"/>
    </location>
</feature>
<comment type="caution">
    <text evidence="2">The sequence shown here is derived from an EMBL/GenBank/DDBJ whole genome shotgun (WGS) entry which is preliminary data.</text>
</comment>
<evidence type="ECO:0000313" key="3">
    <source>
        <dbReference type="Proteomes" id="UP000297693"/>
    </source>
</evidence>
<dbReference type="RefSeq" id="WP_135623625.1">
    <property type="nucleotide sequence ID" value="NZ_RQGD01000025.1"/>
</dbReference>
<dbReference type="Pfam" id="PF14158">
    <property type="entry name" value="YndJ"/>
    <property type="match status" value="1"/>
</dbReference>
<dbReference type="Proteomes" id="UP000297693">
    <property type="component" value="Unassembled WGS sequence"/>
</dbReference>
<feature type="transmembrane region" description="Helical" evidence="1">
    <location>
        <begin position="146"/>
        <end position="168"/>
    </location>
</feature>
<gene>
    <name evidence="2" type="ORF">EHQ58_09280</name>
</gene>
<feature type="transmembrane region" description="Helical" evidence="1">
    <location>
        <begin position="237"/>
        <end position="260"/>
    </location>
</feature>
<keyword evidence="1" id="KW-0812">Transmembrane</keyword>
<protein>
    <submittedName>
        <fullName evidence="2">DUF393 domain-containing protein</fullName>
    </submittedName>
</protein>
<dbReference type="PANTHER" id="PTHR33639:SF2">
    <property type="entry name" value="DUF393 DOMAIN-CONTAINING PROTEIN"/>
    <property type="match status" value="1"/>
</dbReference>
<reference evidence="2" key="1">
    <citation type="journal article" date="2019" name="PLoS Negl. Trop. Dis.">
        <title>Revisiting the worldwide diversity of Leptospira species in the environment.</title>
        <authorList>
            <person name="Vincent A.T."/>
            <person name="Schiettekatte O."/>
            <person name="Bourhy P."/>
            <person name="Veyrier F.J."/>
            <person name="Picardeau M."/>
        </authorList>
    </citation>
    <scope>NUCLEOTIDE SEQUENCE [LARGE SCALE GENOMIC DNA]</scope>
    <source>
        <strain evidence="2">201702476</strain>
    </source>
</reference>
<sequence>MLEILILKLLLFVGLIIAPIQTNHFFLKNSRAYSDAHKIAIYTLLCGQFLNQTFWFFIWPLFCLFGFLLFLRNEYKTIFSVPCVAFSIPFIFSLISSLWMVSGILDLRLLGYDPKWSFYAALHGCFLGWLFVGSIAFLYKRESRKIYLTSCYLIFFCFLLVAFGINGVPFIKRLGVVGLSLILPILIADYLFHLKVKNSSSVLFAALSFLSLVSSMILALCNEFYPGFPREIAGKSFMAMTHGIMNAIITIPCLTLSLLFEKRRTLHQTKKHDSIIFFDDICVLCSRTVQILIKLDQNLRLKYSSLDGKIAKSLPSFRDKNAKESVVFWSNGVLHTRTDAVIHILLTLGSIYSILGFTLKLFPLFVLDLIYDLIAKHRYQIFGKRETCFLPTKESKDRFLT</sequence>
<feature type="transmembrane region" description="Helical" evidence="1">
    <location>
        <begin position="83"/>
        <end position="104"/>
    </location>
</feature>
<dbReference type="GO" id="GO:0015035">
    <property type="term" value="F:protein-disulfide reductase activity"/>
    <property type="evidence" value="ECO:0007669"/>
    <property type="project" value="InterPro"/>
</dbReference>
<proteinExistence type="predicted"/>
<evidence type="ECO:0000256" key="1">
    <source>
        <dbReference type="SAM" id="Phobius"/>
    </source>
</evidence>